<name>A0ABU7FG78_9ACTN</name>
<feature type="transmembrane region" description="Helical" evidence="2">
    <location>
        <begin position="135"/>
        <end position="155"/>
    </location>
</feature>
<feature type="compositionally biased region" description="Basic and acidic residues" evidence="1">
    <location>
        <begin position="206"/>
        <end position="216"/>
    </location>
</feature>
<feature type="region of interest" description="Disordered" evidence="1">
    <location>
        <begin position="206"/>
        <end position="257"/>
    </location>
</feature>
<dbReference type="RefSeq" id="WP_329507510.1">
    <property type="nucleotide sequence ID" value="NZ_BAAAYZ010000217.1"/>
</dbReference>
<accession>A0ABU7FG78</accession>
<comment type="caution">
    <text evidence="3">The sequence shown here is derived from an EMBL/GenBank/DDBJ whole genome shotgun (WGS) entry which is preliminary data.</text>
</comment>
<evidence type="ECO:0008006" key="5">
    <source>
        <dbReference type="Google" id="ProtNLM"/>
    </source>
</evidence>
<protein>
    <recommendedName>
        <fullName evidence="5">DUF3592 domain-containing protein</fullName>
    </recommendedName>
</protein>
<proteinExistence type="predicted"/>
<evidence type="ECO:0000256" key="1">
    <source>
        <dbReference type="SAM" id="MobiDB-lite"/>
    </source>
</evidence>
<sequence>MAGAAAWMVRHAMAAWAVSGLLLLVGGVVVVALPYHHSLSTARAYRTTPEAVVVSAVVTDLRNISNGKGCEYRVEVRGTATVSGRIELDDSDPVLSQLSRGDRVGIELWHGRRTGITFDGQVQETVTAPTLEPGLWLAGGLVLLHGGVLAFHTAVRLRRRTHESSRFWPGPEGGLTPTGKVIAGSAAAACIAGVAASHDLHGHMAHARPDHPRRVEGGAPGSRPGMVPGMQAGRVWPPATEGDTSGAGRDAWTRSMP</sequence>
<keyword evidence="2" id="KW-0812">Transmembrane</keyword>
<evidence type="ECO:0000313" key="4">
    <source>
        <dbReference type="Proteomes" id="UP001333996"/>
    </source>
</evidence>
<dbReference type="EMBL" id="JAYWVC010000036">
    <property type="protein sequence ID" value="MED7823085.1"/>
    <property type="molecule type" value="Genomic_DNA"/>
</dbReference>
<reference evidence="3" key="1">
    <citation type="submission" date="2024-01" db="EMBL/GenBank/DDBJ databases">
        <title>First draft genome sequence data of TA4-1, the type strain of Gram-positive actinobacterium Streptomyces chiangmaiensis.</title>
        <authorList>
            <person name="Yasawong M."/>
            <person name="Nantapong N."/>
        </authorList>
    </citation>
    <scope>NUCLEOTIDE SEQUENCE</scope>
    <source>
        <strain evidence="3">TA4-1</strain>
    </source>
</reference>
<dbReference type="Proteomes" id="UP001333996">
    <property type="component" value="Unassembled WGS sequence"/>
</dbReference>
<organism evidence="3 4">
    <name type="scientific">Streptomyces chiangmaiensis</name>
    <dbReference type="NCBI Taxonomy" id="766497"/>
    <lineage>
        <taxon>Bacteria</taxon>
        <taxon>Bacillati</taxon>
        <taxon>Actinomycetota</taxon>
        <taxon>Actinomycetes</taxon>
        <taxon>Kitasatosporales</taxon>
        <taxon>Streptomycetaceae</taxon>
        <taxon>Streptomyces</taxon>
    </lineage>
</organism>
<keyword evidence="2" id="KW-0472">Membrane</keyword>
<keyword evidence="4" id="KW-1185">Reference proteome</keyword>
<evidence type="ECO:0000256" key="2">
    <source>
        <dbReference type="SAM" id="Phobius"/>
    </source>
</evidence>
<keyword evidence="2" id="KW-1133">Transmembrane helix</keyword>
<evidence type="ECO:0000313" key="3">
    <source>
        <dbReference type="EMBL" id="MED7823085.1"/>
    </source>
</evidence>
<gene>
    <name evidence="3" type="ORF">VXC91_14105</name>
</gene>